<evidence type="ECO:0000256" key="5">
    <source>
        <dbReference type="ARBA" id="ARBA00023136"/>
    </source>
</evidence>
<protein>
    <recommendedName>
        <fullName evidence="9">G-protein coupled receptors family 1 profile domain-containing protein</fullName>
    </recommendedName>
</protein>
<keyword evidence="4" id="KW-0297">G-protein coupled receptor</keyword>
<keyword evidence="3 8" id="KW-1133">Transmembrane helix</keyword>
<sequence>MEQLNLTAVTSNISSSSELLPSPSMDSRGVLPAVILSLCFLLGVPGNIAVIILKPNFQQLSSMTQSLMLNLAVSDLLCLLIIPLGIYSLLYSWIFGLLACKIVAYIESCSLYGSMLTIVLLSFQRYMLVVHQQFYNQTKIRLSLVLFWLVIMILSIPVLVVYQLTADQEWVRCRQQFSSRSQKLPILLTEILAGFASIFIVAFSYIQLYRKVNQAAFFNNPQTSRLVTTFNAPGHSHASPRLYAKPASCATPDSEFYNQTKMRLLLVLLWLVVMTLSIPAYLVRQEIPDEHWLRCRNQYSCPSEKLAVLLIETLVGFAVFFIISFSNVQLYRKQAVFFNNPQTTTLVISITVTFFVLYFPYHVNNILTVITFFLDNENLMEICYLWWYISIAIFSLNSSVNPYLYALTSCNFRKCAENCDCWSTNSSVSQGESNTAITNV</sequence>
<evidence type="ECO:0000256" key="2">
    <source>
        <dbReference type="ARBA" id="ARBA00022692"/>
    </source>
</evidence>
<feature type="domain" description="G-protein coupled receptors family 1 profile" evidence="9">
    <location>
        <begin position="46"/>
        <end position="405"/>
    </location>
</feature>
<dbReference type="PANTHER" id="PTHR10489:SF946">
    <property type="entry name" value="LEUKOTRIENE B4 RECEPTOR 1-LIKE"/>
    <property type="match status" value="1"/>
</dbReference>
<reference key="1">
    <citation type="journal article" date="2007" name="Nature">
        <title>The medaka draft genome and insights into vertebrate genome evolution.</title>
        <authorList>
            <person name="Kasahara M."/>
            <person name="Naruse K."/>
            <person name="Sasaki S."/>
            <person name="Nakatani Y."/>
            <person name="Qu W."/>
            <person name="Ahsan B."/>
            <person name="Yamada T."/>
            <person name="Nagayasu Y."/>
            <person name="Doi K."/>
            <person name="Kasai Y."/>
            <person name="Jindo T."/>
            <person name="Kobayashi D."/>
            <person name="Shimada A."/>
            <person name="Toyoda A."/>
            <person name="Kuroki Y."/>
            <person name="Fujiyama A."/>
            <person name="Sasaki T."/>
            <person name="Shimizu A."/>
            <person name="Asakawa S."/>
            <person name="Shimizu N."/>
            <person name="Hashimoto S."/>
            <person name="Yang J."/>
            <person name="Lee Y."/>
            <person name="Matsushima K."/>
            <person name="Sugano S."/>
            <person name="Sakaizumi M."/>
            <person name="Narita T."/>
            <person name="Ohishi K."/>
            <person name="Haga S."/>
            <person name="Ohta F."/>
            <person name="Nomoto H."/>
            <person name="Nogata K."/>
            <person name="Morishita T."/>
            <person name="Endo T."/>
            <person name="Shin-I T."/>
            <person name="Takeda H."/>
            <person name="Morishita S."/>
            <person name="Kohara Y."/>
        </authorList>
    </citation>
    <scope>NUCLEOTIDE SEQUENCE [LARGE SCALE GENOMIC DNA]</scope>
    <source>
        <strain>Hd-rR</strain>
    </source>
</reference>
<dbReference type="PRINTS" id="PR00237">
    <property type="entry name" value="GPCRRHODOPSN"/>
</dbReference>
<proteinExistence type="predicted"/>
<feature type="transmembrane region" description="Helical" evidence="8">
    <location>
        <begin position="385"/>
        <end position="404"/>
    </location>
</feature>
<evidence type="ECO:0000256" key="4">
    <source>
        <dbReference type="ARBA" id="ARBA00023040"/>
    </source>
</evidence>
<comment type="subcellular location">
    <subcellularLocation>
        <location evidence="1">Membrane</location>
    </subcellularLocation>
</comment>
<evidence type="ECO:0000256" key="1">
    <source>
        <dbReference type="ARBA" id="ARBA00004370"/>
    </source>
</evidence>
<reference evidence="10 11" key="2">
    <citation type="submission" date="2017-04" db="EMBL/GenBank/DDBJ databases">
        <title>CpG methylation of centromeres and impact of large insertions on vertebrate speciation.</title>
        <authorList>
            <person name="Ichikawa K."/>
            <person name="Yoshimura J."/>
            <person name="Morishita S."/>
        </authorList>
    </citation>
    <scope>NUCLEOTIDE SEQUENCE</scope>
    <source>
        <strain evidence="10 11">HNI</strain>
    </source>
</reference>
<evidence type="ECO:0000256" key="7">
    <source>
        <dbReference type="ARBA" id="ARBA00023224"/>
    </source>
</evidence>
<feature type="transmembrane region" description="Helical" evidence="8">
    <location>
        <begin position="264"/>
        <end position="283"/>
    </location>
</feature>
<evidence type="ECO:0000256" key="8">
    <source>
        <dbReference type="SAM" id="Phobius"/>
    </source>
</evidence>
<feature type="transmembrane region" description="Helical" evidence="8">
    <location>
        <begin position="102"/>
        <end position="123"/>
    </location>
</feature>
<dbReference type="Ensembl" id="ENSORLT00020012482.1">
    <property type="protein sequence ID" value="ENSORLP00020001759.1"/>
    <property type="gene ID" value="ENSORLG00020002471.1"/>
</dbReference>
<dbReference type="AlphaFoldDB" id="A0A3P9JZT9"/>
<dbReference type="Pfam" id="PF00001">
    <property type="entry name" value="7tm_1"/>
    <property type="match status" value="2"/>
</dbReference>
<reference evidence="10" key="4">
    <citation type="submission" date="2025-09" db="UniProtKB">
        <authorList>
            <consortium name="Ensembl"/>
        </authorList>
    </citation>
    <scope>IDENTIFICATION</scope>
    <source>
        <strain evidence="10">HNI</strain>
    </source>
</reference>
<feature type="transmembrane region" description="Helical" evidence="8">
    <location>
        <begin position="306"/>
        <end position="325"/>
    </location>
</feature>
<keyword evidence="7" id="KW-0807">Transducer</keyword>
<feature type="transmembrane region" description="Helical" evidence="8">
    <location>
        <begin position="184"/>
        <end position="206"/>
    </location>
</feature>
<accession>A0A3P9JZT9</accession>
<feature type="transmembrane region" description="Helical" evidence="8">
    <location>
        <begin position="30"/>
        <end position="55"/>
    </location>
</feature>
<name>A0A3P9JZT9_ORYLA</name>
<dbReference type="SUPFAM" id="SSF81321">
    <property type="entry name" value="Family A G protein-coupled receptor-like"/>
    <property type="match status" value="2"/>
</dbReference>
<dbReference type="Proteomes" id="UP000265180">
    <property type="component" value="Chromosome 24"/>
</dbReference>
<feature type="transmembrane region" description="Helical" evidence="8">
    <location>
        <begin position="346"/>
        <end position="373"/>
    </location>
</feature>
<dbReference type="GO" id="GO:0004930">
    <property type="term" value="F:G protein-coupled receptor activity"/>
    <property type="evidence" value="ECO:0007669"/>
    <property type="project" value="UniProtKB-KW"/>
</dbReference>
<organism evidence="10 11">
    <name type="scientific">Oryzias latipes</name>
    <name type="common">Japanese rice fish</name>
    <name type="synonym">Japanese killifish</name>
    <dbReference type="NCBI Taxonomy" id="8090"/>
    <lineage>
        <taxon>Eukaryota</taxon>
        <taxon>Metazoa</taxon>
        <taxon>Chordata</taxon>
        <taxon>Craniata</taxon>
        <taxon>Vertebrata</taxon>
        <taxon>Euteleostomi</taxon>
        <taxon>Actinopterygii</taxon>
        <taxon>Neopterygii</taxon>
        <taxon>Teleostei</taxon>
        <taxon>Neoteleostei</taxon>
        <taxon>Acanthomorphata</taxon>
        <taxon>Ovalentaria</taxon>
        <taxon>Atherinomorphae</taxon>
        <taxon>Beloniformes</taxon>
        <taxon>Adrianichthyidae</taxon>
        <taxon>Oryziinae</taxon>
        <taxon>Oryzias</taxon>
    </lineage>
</organism>
<reference evidence="10" key="3">
    <citation type="submission" date="2025-08" db="UniProtKB">
        <authorList>
            <consortium name="Ensembl"/>
        </authorList>
    </citation>
    <scope>IDENTIFICATION</scope>
    <source>
        <strain evidence="10">HNI</strain>
    </source>
</reference>
<dbReference type="InterPro" id="IPR017452">
    <property type="entry name" value="GPCR_Rhodpsn_7TM"/>
</dbReference>
<evidence type="ECO:0000256" key="6">
    <source>
        <dbReference type="ARBA" id="ARBA00023170"/>
    </source>
</evidence>
<evidence type="ECO:0000313" key="11">
    <source>
        <dbReference type="Proteomes" id="UP000265180"/>
    </source>
</evidence>
<keyword evidence="6" id="KW-0675">Receptor</keyword>
<keyword evidence="2 8" id="KW-0812">Transmembrane</keyword>
<feature type="transmembrane region" description="Helical" evidence="8">
    <location>
        <begin position="144"/>
        <end position="164"/>
    </location>
</feature>
<dbReference type="GO" id="GO:0016020">
    <property type="term" value="C:membrane"/>
    <property type="evidence" value="ECO:0007669"/>
    <property type="project" value="UniProtKB-SubCell"/>
</dbReference>
<dbReference type="PANTHER" id="PTHR10489">
    <property type="entry name" value="CELL ADHESION MOLECULE"/>
    <property type="match status" value="1"/>
</dbReference>
<dbReference type="Gene3D" id="1.20.1070.10">
    <property type="entry name" value="Rhodopsin 7-helix transmembrane proteins"/>
    <property type="match status" value="2"/>
</dbReference>
<evidence type="ECO:0000313" key="10">
    <source>
        <dbReference type="Ensembl" id="ENSORLP00020001759.1"/>
    </source>
</evidence>
<dbReference type="InterPro" id="IPR050119">
    <property type="entry name" value="CCR1-9-like"/>
</dbReference>
<evidence type="ECO:0000256" key="3">
    <source>
        <dbReference type="ARBA" id="ARBA00022989"/>
    </source>
</evidence>
<dbReference type="PROSITE" id="PS50262">
    <property type="entry name" value="G_PROTEIN_RECEP_F1_2"/>
    <property type="match status" value="1"/>
</dbReference>
<feature type="transmembrane region" description="Helical" evidence="8">
    <location>
        <begin position="67"/>
        <end position="90"/>
    </location>
</feature>
<keyword evidence="5 8" id="KW-0472">Membrane</keyword>
<evidence type="ECO:0000259" key="9">
    <source>
        <dbReference type="PROSITE" id="PS50262"/>
    </source>
</evidence>
<dbReference type="InterPro" id="IPR000276">
    <property type="entry name" value="GPCR_Rhodpsn"/>
</dbReference>